<keyword evidence="3" id="KW-0687">Ribonucleoprotein</keyword>
<keyword evidence="7" id="KW-1185">Reference proteome</keyword>
<evidence type="ECO:0000256" key="5">
    <source>
        <dbReference type="SAM" id="MobiDB-lite"/>
    </source>
</evidence>
<evidence type="ECO:0000313" key="6">
    <source>
        <dbReference type="EMBL" id="KCV72739.1"/>
    </source>
</evidence>
<dbReference type="Pfam" id="PF01245">
    <property type="entry name" value="Ribosomal_L19"/>
    <property type="match status" value="1"/>
</dbReference>
<feature type="region of interest" description="Disordered" evidence="5">
    <location>
        <begin position="241"/>
        <end position="273"/>
    </location>
</feature>
<gene>
    <name evidence="6" type="ORF">H696_00318</name>
</gene>
<dbReference type="GeneID" id="20525043"/>
<dbReference type="PROSITE" id="PS01015">
    <property type="entry name" value="RIBOSOMAL_L19"/>
    <property type="match status" value="1"/>
</dbReference>
<evidence type="ECO:0000313" key="7">
    <source>
        <dbReference type="Proteomes" id="UP000030693"/>
    </source>
</evidence>
<evidence type="ECO:0008006" key="8">
    <source>
        <dbReference type="Google" id="ProtNLM"/>
    </source>
</evidence>
<reference evidence="6" key="1">
    <citation type="submission" date="2013-04" db="EMBL/GenBank/DDBJ databases">
        <title>The Genome Sequence of Fonticula alba ATCC 38817.</title>
        <authorList>
            <consortium name="The Broad Institute Genomics Platform"/>
            <person name="Russ C."/>
            <person name="Cuomo C."/>
            <person name="Burger G."/>
            <person name="Gray M.W."/>
            <person name="Holland P.W.H."/>
            <person name="King N."/>
            <person name="Lang F.B.F."/>
            <person name="Roger A.J."/>
            <person name="Ruiz-Trillo I."/>
            <person name="Brown M."/>
            <person name="Walker B."/>
            <person name="Young S."/>
            <person name="Zeng Q."/>
            <person name="Gargeya S."/>
            <person name="Fitzgerald M."/>
            <person name="Haas B."/>
            <person name="Abouelleil A."/>
            <person name="Allen A.W."/>
            <person name="Alvarado L."/>
            <person name="Arachchi H.M."/>
            <person name="Berlin A.M."/>
            <person name="Chapman S.B."/>
            <person name="Gainer-Dewar J."/>
            <person name="Goldberg J."/>
            <person name="Griggs A."/>
            <person name="Gujja S."/>
            <person name="Hansen M."/>
            <person name="Howarth C."/>
            <person name="Imamovic A."/>
            <person name="Ireland A."/>
            <person name="Larimer J."/>
            <person name="McCowan C."/>
            <person name="Murphy C."/>
            <person name="Pearson M."/>
            <person name="Poon T.W."/>
            <person name="Priest M."/>
            <person name="Roberts A."/>
            <person name="Saif S."/>
            <person name="Shea T."/>
            <person name="Sisk P."/>
            <person name="Sykes S."/>
            <person name="Wortman J."/>
            <person name="Nusbaum C."/>
            <person name="Birren B."/>
        </authorList>
    </citation>
    <scope>NUCLEOTIDE SEQUENCE [LARGE SCALE GENOMIC DNA]</scope>
    <source>
        <strain evidence="6">ATCC 38817</strain>
    </source>
</reference>
<dbReference type="PANTHER" id="PTHR15680">
    <property type="entry name" value="RIBOSOMAL PROTEIN L19"/>
    <property type="match status" value="1"/>
</dbReference>
<dbReference type="InterPro" id="IPR038657">
    <property type="entry name" value="Ribosomal_bL19_sf"/>
</dbReference>
<feature type="coiled-coil region" evidence="4">
    <location>
        <begin position="207"/>
        <end position="237"/>
    </location>
</feature>
<evidence type="ECO:0000256" key="3">
    <source>
        <dbReference type="ARBA" id="ARBA00023274"/>
    </source>
</evidence>
<dbReference type="PANTHER" id="PTHR15680:SF9">
    <property type="entry name" value="LARGE RIBOSOMAL SUBUNIT PROTEIN BL19M"/>
    <property type="match status" value="1"/>
</dbReference>
<protein>
    <recommendedName>
        <fullName evidence="8">Ribosomal protein L19</fullName>
    </recommendedName>
</protein>
<dbReference type="OrthoDB" id="432645at2759"/>
<evidence type="ECO:0000256" key="2">
    <source>
        <dbReference type="ARBA" id="ARBA00022980"/>
    </source>
</evidence>
<evidence type="ECO:0000256" key="4">
    <source>
        <dbReference type="SAM" id="Coils"/>
    </source>
</evidence>
<dbReference type="STRING" id="691883.A0A058ZEE1"/>
<feature type="compositionally biased region" description="Acidic residues" evidence="5">
    <location>
        <begin position="263"/>
        <end position="273"/>
    </location>
</feature>
<name>A0A058ZEE1_FONAL</name>
<dbReference type="SUPFAM" id="SSF50104">
    <property type="entry name" value="Translation proteins SH3-like domain"/>
    <property type="match status" value="1"/>
</dbReference>
<dbReference type="GO" id="GO:0006412">
    <property type="term" value="P:translation"/>
    <property type="evidence" value="ECO:0007669"/>
    <property type="project" value="InterPro"/>
</dbReference>
<evidence type="ECO:0000256" key="1">
    <source>
        <dbReference type="ARBA" id="ARBA00005781"/>
    </source>
</evidence>
<dbReference type="GO" id="GO:0005762">
    <property type="term" value="C:mitochondrial large ribosomal subunit"/>
    <property type="evidence" value="ECO:0007669"/>
    <property type="project" value="TreeGrafter"/>
</dbReference>
<dbReference type="OMA" id="NILMRVD"/>
<comment type="similarity">
    <text evidence="1">Belongs to the bacterial ribosomal protein bL19 family.</text>
</comment>
<dbReference type="AlphaFoldDB" id="A0A058ZEE1"/>
<accession>A0A058ZEE1</accession>
<dbReference type="InterPro" id="IPR018257">
    <property type="entry name" value="Ribosomal_bL19_CS"/>
</dbReference>
<dbReference type="RefSeq" id="XP_009492440.1">
    <property type="nucleotide sequence ID" value="XM_009494165.1"/>
</dbReference>
<dbReference type="Gene3D" id="2.30.30.790">
    <property type="match status" value="1"/>
</dbReference>
<organism evidence="6">
    <name type="scientific">Fonticula alba</name>
    <name type="common">Slime mold</name>
    <dbReference type="NCBI Taxonomy" id="691883"/>
    <lineage>
        <taxon>Eukaryota</taxon>
        <taxon>Rotosphaerida</taxon>
        <taxon>Fonticulaceae</taxon>
        <taxon>Fonticula</taxon>
    </lineage>
</organism>
<keyword evidence="4" id="KW-0175">Coiled coil</keyword>
<dbReference type="Proteomes" id="UP000030693">
    <property type="component" value="Unassembled WGS sequence"/>
</dbReference>
<keyword evidence="2" id="KW-0689">Ribosomal protein</keyword>
<sequence>MFASVRQIARPALGLAALARAPAAAAVVATPLGGATATTIARGISFTRAKARRQDANQYARSRGFDLGSFNMLQFLNHEQMNSTPEMRRRTELLKDSNPKGLSAGAIVSVTYRISKKNDDQASFTTLLGTVLAVRRKQLGSNILMRVDMSDTSGSGDSEIIEVTVPVFSPLITKLEVMRPYRARRSKLYYLRDQDDERFPLDVVPVLRTYQERQAAIQRREQRLAQEREIAQAAELKRAAARQSQVTRVEETMSAEDAVAAPEQEDITDAGKK</sequence>
<proteinExistence type="inferred from homology"/>
<dbReference type="EMBL" id="KB932201">
    <property type="protein sequence ID" value="KCV72739.1"/>
    <property type="molecule type" value="Genomic_DNA"/>
</dbReference>
<dbReference type="InterPro" id="IPR001857">
    <property type="entry name" value="Ribosomal_bL19"/>
</dbReference>
<dbReference type="GO" id="GO:0003735">
    <property type="term" value="F:structural constituent of ribosome"/>
    <property type="evidence" value="ECO:0007669"/>
    <property type="project" value="InterPro"/>
</dbReference>
<dbReference type="InterPro" id="IPR008991">
    <property type="entry name" value="Translation_prot_SH3-like_sf"/>
</dbReference>